<comment type="similarity">
    <text evidence="1">Belongs to the GSP E family.</text>
</comment>
<accession>A0A9D0ZLZ2</accession>
<dbReference type="GO" id="GO:0016887">
    <property type="term" value="F:ATP hydrolysis activity"/>
    <property type="evidence" value="ECO:0007669"/>
    <property type="project" value="InterPro"/>
</dbReference>
<dbReference type="InterPro" id="IPR027417">
    <property type="entry name" value="P-loop_NTPase"/>
</dbReference>
<gene>
    <name evidence="4" type="ORF">IAA52_07800</name>
</gene>
<dbReference type="SUPFAM" id="SSF52540">
    <property type="entry name" value="P-loop containing nucleoside triphosphate hydrolases"/>
    <property type="match status" value="1"/>
</dbReference>
<evidence type="ECO:0000256" key="1">
    <source>
        <dbReference type="ARBA" id="ARBA00006611"/>
    </source>
</evidence>
<protein>
    <submittedName>
        <fullName evidence="4">CpaF family protein</fullName>
    </submittedName>
</protein>
<feature type="domain" description="Bacterial type II secretion system protein E" evidence="3">
    <location>
        <begin position="96"/>
        <end position="350"/>
    </location>
</feature>
<evidence type="ECO:0000313" key="5">
    <source>
        <dbReference type="Proteomes" id="UP000824260"/>
    </source>
</evidence>
<organism evidence="4 5">
    <name type="scientific">Candidatus Pullichristensenella stercorigallinarum</name>
    <dbReference type="NCBI Taxonomy" id="2840909"/>
    <lineage>
        <taxon>Bacteria</taxon>
        <taxon>Bacillati</taxon>
        <taxon>Bacillota</taxon>
        <taxon>Clostridia</taxon>
        <taxon>Candidatus Pullichristensenella</taxon>
    </lineage>
</organism>
<dbReference type="InterPro" id="IPR050921">
    <property type="entry name" value="T4SS_GSP_E_ATPase"/>
</dbReference>
<dbReference type="EMBL" id="DVFZ01000078">
    <property type="protein sequence ID" value="HIQ82992.1"/>
    <property type="molecule type" value="Genomic_DNA"/>
</dbReference>
<dbReference type="PANTHER" id="PTHR30486:SF6">
    <property type="entry name" value="TYPE IV PILUS RETRACTATION ATPASE PILT"/>
    <property type="match status" value="1"/>
</dbReference>
<proteinExistence type="inferred from homology"/>
<evidence type="ECO:0000313" key="4">
    <source>
        <dbReference type="EMBL" id="HIQ82992.1"/>
    </source>
</evidence>
<reference evidence="4" key="2">
    <citation type="journal article" date="2021" name="PeerJ">
        <title>Extensive microbial diversity within the chicken gut microbiome revealed by metagenomics and culture.</title>
        <authorList>
            <person name="Gilroy R."/>
            <person name="Ravi A."/>
            <person name="Getino M."/>
            <person name="Pursley I."/>
            <person name="Horton D.L."/>
            <person name="Alikhan N.F."/>
            <person name="Baker D."/>
            <person name="Gharbi K."/>
            <person name="Hall N."/>
            <person name="Watson M."/>
            <person name="Adriaenssens E.M."/>
            <person name="Foster-Nyarko E."/>
            <person name="Jarju S."/>
            <person name="Secka A."/>
            <person name="Antonio M."/>
            <person name="Oren A."/>
            <person name="Chaudhuri R.R."/>
            <person name="La Ragione R."/>
            <person name="Hildebrand F."/>
            <person name="Pallen M.J."/>
        </authorList>
    </citation>
    <scope>NUCLEOTIDE SEQUENCE</scope>
    <source>
        <strain evidence="4">ChiSjej6B24-2974</strain>
    </source>
</reference>
<feature type="region of interest" description="Disordered" evidence="2">
    <location>
        <begin position="441"/>
        <end position="474"/>
    </location>
</feature>
<dbReference type="InterPro" id="IPR001482">
    <property type="entry name" value="T2SS/T4SS_dom"/>
</dbReference>
<sequence>MSETLSRILYNNAGEASAAAEETTYDAALRSTQNYLSQHHAGTLAETVLQEQARETVRFLIEQYLTAHKVYAGGMSIQELTTRLYRDMAGYSILEEPLADPGVEEIIVNAYDDIEIVDEGGRHKTALRFGGGEQARDIARRLVRLSGHSIDTAHPMVDAYITTGVRVTALFPPLIPDEAGAAFTIRKQRLGNVTRDQLIRWGTASEEVLDFLEACLNHGVSVSIAGKTGSGKTTLLSYLLNNLDERQRIVTIEETREILIVNPVGDSGMRRKSVLALCTRPSDEERTDIDMRALLRTALRLRPDIITMAEMRGPEALDAQEAARTGHTVASTLHANSAAQAYARMMTMCQMGAVNVPAHILMGLIVEAFPIAVFCRQMDDSHRCITEVVEAYGALDGEARTRTLFAYEPTKDGGSWRRVGAISPKVAERMRNNGAEEAAIRRYAEEPAPRAAAAKGRKTKGMAKGQAISEASEG</sequence>
<evidence type="ECO:0000256" key="2">
    <source>
        <dbReference type="SAM" id="MobiDB-lite"/>
    </source>
</evidence>
<name>A0A9D0ZLZ2_9FIRM</name>
<dbReference type="Gene3D" id="3.40.50.300">
    <property type="entry name" value="P-loop containing nucleotide triphosphate hydrolases"/>
    <property type="match status" value="1"/>
</dbReference>
<comment type="caution">
    <text evidence="4">The sequence shown here is derived from an EMBL/GenBank/DDBJ whole genome shotgun (WGS) entry which is preliminary data.</text>
</comment>
<dbReference type="CDD" id="cd01130">
    <property type="entry name" value="VirB11-like_ATPase"/>
    <property type="match status" value="1"/>
</dbReference>
<reference evidence="4" key="1">
    <citation type="submission" date="2020-10" db="EMBL/GenBank/DDBJ databases">
        <authorList>
            <person name="Gilroy R."/>
        </authorList>
    </citation>
    <scope>NUCLEOTIDE SEQUENCE</scope>
    <source>
        <strain evidence="4">ChiSjej6B24-2974</strain>
    </source>
</reference>
<dbReference type="Gene3D" id="3.30.450.380">
    <property type="match status" value="1"/>
</dbReference>
<dbReference type="Pfam" id="PF00437">
    <property type="entry name" value="T2SSE"/>
    <property type="match status" value="1"/>
</dbReference>
<dbReference type="Proteomes" id="UP000824260">
    <property type="component" value="Unassembled WGS sequence"/>
</dbReference>
<dbReference type="AlphaFoldDB" id="A0A9D0ZLZ2"/>
<evidence type="ECO:0000259" key="3">
    <source>
        <dbReference type="Pfam" id="PF00437"/>
    </source>
</evidence>
<dbReference type="PANTHER" id="PTHR30486">
    <property type="entry name" value="TWITCHING MOTILITY PROTEIN PILT"/>
    <property type="match status" value="1"/>
</dbReference>